<dbReference type="Pfam" id="PF02771">
    <property type="entry name" value="Acyl-CoA_dh_N"/>
    <property type="match status" value="1"/>
</dbReference>
<evidence type="ECO:0000256" key="3">
    <source>
        <dbReference type="ARBA" id="ARBA00022630"/>
    </source>
</evidence>
<name>A0A7W4W3B8_9GAMM</name>
<evidence type="ECO:0000313" key="11">
    <source>
        <dbReference type="Proteomes" id="UP000537130"/>
    </source>
</evidence>
<dbReference type="PANTHER" id="PTHR43884:SF12">
    <property type="entry name" value="ISOVALERYL-COA DEHYDROGENASE, MITOCHONDRIAL-RELATED"/>
    <property type="match status" value="1"/>
</dbReference>
<dbReference type="Gene3D" id="2.40.110.10">
    <property type="entry name" value="Butyryl-CoA Dehydrogenase, subunit A, domain 2"/>
    <property type="match status" value="1"/>
</dbReference>
<dbReference type="Gene3D" id="1.20.140.10">
    <property type="entry name" value="Butyryl-CoA Dehydrogenase, subunit A, domain 3"/>
    <property type="match status" value="1"/>
</dbReference>
<dbReference type="InterPro" id="IPR006091">
    <property type="entry name" value="Acyl-CoA_Oxase/DH_mid-dom"/>
</dbReference>
<dbReference type="InterPro" id="IPR037069">
    <property type="entry name" value="AcylCoA_DH/ox_N_sf"/>
</dbReference>
<dbReference type="InterPro" id="IPR046373">
    <property type="entry name" value="Acyl-CoA_Oxase/DH_mid-dom_sf"/>
</dbReference>
<keyword evidence="11" id="KW-1185">Reference proteome</keyword>
<dbReference type="InterPro" id="IPR009100">
    <property type="entry name" value="AcylCoA_DH/oxidase_NM_dom_sf"/>
</dbReference>
<dbReference type="InterPro" id="IPR009075">
    <property type="entry name" value="AcylCo_DH/oxidase_C"/>
</dbReference>
<dbReference type="CDD" id="cd00567">
    <property type="entry name" value="ACAD"/>
    <property type="match status" value="1"/>
</dbReference>
<dbReference type="AlphaFoldDB" id="A0A7W4W3B8"/>
<gene>
    <name evidence="10" type="ORF">FHR99_000850</name>
</gene>
<dbReference type="Proteomes" id="UP000537130">
    <property type="component" value="Unassembled WGS sequence"/>
</dbReference>
<comment type="similarity">
    <text evidence="2 6">Belongs to the acyl-CoA dehydrogenase family.</text>
</comment>
<comment type="cofactor">
    <cofactor evidence="1 6">
        <name>FAD</name>
        <dbReference type="ChEBI" id="CHEBI:57692"/>
    </cofactor>
</comment>
<proteinExistence type="inferred from homology"/>
<dbReference type="GO" id="GO:0003995">
    <property type="term" value="F:acyl-CoA dehydrogenase activity"/>
    <property type="evidence" value="ECO:0007669"/>
    <property type="project" value="InterPro"/>
</dbReference>
<dbReference type="Gene3D" id="1.10.540.10">
    <property type="entry name" value="Acyl-CoA dehydrogenase/oxidase, N-terminal domain"/>
    <property type="match status" value="1"/>
</dbReference>
<dbReference type="PIRSF" id="PIRSF016578">
    <property type="entry name" value="HsaA"/>
    <property type="match status" value="1"/>
</dbReference>
<dbReference type="SUPFAM" id="SSF47203">
    <property type="entry name" value="Acyl-CoA dehydrogenase C-terminal domain-like"/>
    <property type="match status" value="1"/>
</dbReference>
<dbReference type="GO" id="GO:0050660">
    <property type="term" value="F:flavin adenine dinucleotide binding"/>
    <property type="evidence" value="ECO:0007669"/>
    <property type="project" value="InterPro"/>
</dbReference>
<sequence>MDLQAELDFPEFKERVEQFCAIYCPPEQEFELDRNPVYPEALHQAMASSGLLSHCLPKALGGSDGTLVELCMINEILARHSMSATNILFINGICAALMAMAGSPEQQETYVKGIAEGRLKFSFALTEPNAGSDAAGIQASATADSEGYRINGTKLYTTGADVADYILTAVRTDSEGKASRSVSLFIVPTASEGLSIAPLDKIAGNDVASCQVEYRNVTVPTSARLGEENAGWSTLMLGGGLERLSVAACCIGAAQASLDEVLEHVKHRKQFGQPVGQFQAVQHQIADMATRLEAMNLLTYSAARKLQAGRPAVREISMAKVFAAEGAHEIITYGMRLLGAKAYLSETAMPRRMRESFLAMYAGGTPEIQRNLIARDLGL</sequence>
<dbReference type="InterPro" id="IPR013786">
    <property type="entry name" value="AcylCoA_DH/ox_N"/>
</dbReference>
<dbReference type="EMBL" id="JACHWY010000001">
    <property type="protein sequence ID" value="MBB3046614.1"/>
    <property type="molecule type" value="Genomic_DNA"/>
</dbReference>
<dbReference type="SUPFAM" id="SSF56645">
    <property type="entry name" value="Acyl-CoA dehydrogenase NM domain-like"/>
    <property type="match status" value="1"/>
</dbReference>
<evidence type="ECO:0000256" key="5">
    <source>
        <dbReference type="ARBA" id="ARBA00023002"/>
    </source>
</evidence>
<feature type="domain" description="Acyl-CoA dehydrogenase/oxidase C-terminal" evidence="7">
    <location>
        <begin position="229"/>
        <end position="377"/>
    </location>
</feature>
<evidence type="ECO:0000259" key="8">
    <source>
        <dbReference type="Pfam" id="PF02770"/>
    </source>
</evidence>
<keyword evidence="3 6" id="KW-0285">Flavoprotein</keyword>
<evidence type="ECO:0000313" key="10">
    <source>
        <dbReference type="EMBL" id="MBB3046614.1"/>
    </source>
</evidence>
<keyword evidence="4 6" id="KW-0274">FAD</keyword>
<accession>A0A7W4W3B8</accession>
<organism evidence="10 11">
    <name type="scientific">Litorivivens lipolytica</name>
    <dbReference type="NCBI Taxonomy" id="1524264"/>
    <lineage>
        <taxon>Bacteria</taxon>
        <taxon>Pseudomonadati</taxon>
        <taxon>Pseudomonadota</taxon>
        <taxon>Gammaproteobacteria</taxon>
        <taxon>Litorivivens</taxon>
    </lineage>
</organism>
<dbReference type="FunFam" id="1.20.140.10:FF:000001">
    <property type="entry name" value="Acyl-CoA dehydrogenase"/>
    <property type="match status" value="1"/>
</dbReference>
<dbReference type="InterPro" id="IPR036250">
    <property type="entry name" value="AcylCo_DH-like_C"/>
</dbReference>
<evidence type="ECO:0000256" key="1">
    <source>
        <dbReference type="ARBA" id="ARBA00001974"/>
    </source>
</evidence>
<evidence type="ECO:0000259" key="9">
    <source>
        <dbReference type="Pfam" id="PF02771"/>
    </source>
</evidence>
<protein>
    <submittedName>
        <fullName evidence="10">Alkylation response protein AidB-like acyl-CoA dehydrogenase</fullName>
    </submittedName>
</protein>
<reference evidence="10 11" key="1">
    <citation type="submission" date="2020-08" db="EMBL/GenBank/DDBJ databases">
        <title>Genomic Encyclopedia of Type Strains, Phase III (KMG-III): the genomes of soil and plant-associated and newly described type strains.</title>
        <authorList>
            <person name="Whitman W."/>
        </authorList>
    </citation>
    <scope>NUCLEOTIDE SEQUENCE [LARGE SCALE GENOMIC DNA]</scope>
    <source>
        <strain evidence="10 11">CECT 8654</strain>
    </source>
</reference>
<keyword evidence="5 6" id="KW-0560">Oxidoreductase</keyword>
<dbReference type="PROSITE" id="PS00072">
    <property type="entry name" value="ACYL_COA_DH_1"/>
    <property type="match status" value="1"/>
</dbReference>
<evidence type="ECO:0000259" key="7">
    <source>
        <dbReference type="Pfam" id="PF00441"/>
    </source>
</evidence>
<feature type="domain" description="Acyl-CoA oxidase/dehydrogenase middle" evidence="8">
    <location>
        <begin position="122"/>
        <end position="217"/>
    </location>
</feature>
<dbReference type="InterPro" id="IPR006089">
    <property type="entry name" value="Acyl-CoA_DH_CS"/>
</dbReference>
<dbReference type="Pfam" id="PF02770">
    <property type="entry name" value="Acyl-CoA_dh_M"/>
    <property type="match status" value="1"/>
</dbReference>
<evidence type="ECO:0000256" key="2">
    <source>
        <dbReference type="ARBA" id="ARBA00009347"/>
    </source>
</evidence>
<dbReference type="PANTHER" id="PTHR43884">
    <property type="entry name" value="ACYL-COA DEHYDROGENASE"/>
    <property type="match status" value="1"/>
</dbReference>
<dbReference type="Pfam" id="PF00441">
    <property type="entry name" value="Acyl-CoA_dh_1"/>
    <property type="match status" value="1"/>
</dbReference>
<evidence type="ECO:0000256" key="4">
    <source>
        <dbReference type="ARBA" id="ARBA00022827"/>
    </source>
</evidence>
<evidence type="ECO:0000256" key="6">
    <source>
        <dbReference type="RuleBase" id="RU362125"/>
    </source>
</evidence>
<dbReference type="RefSeq" id="WP_183409298.1">
    <property type="nucleotide sequence ID" value="NZ_JACHWY010000001.1"/>
</dbReference>
<comment type="caution">
    <text evidence="10">The sequence shown here is derived from an EMBL/GenBank/DDBJ whole genome shotgun (WGS) entry which is preliminary data.</text>
</comment>
<feature type="domain" description="Acyl-CoA dehydrogenase/oxidase N-terminal" evidence="9">
    <location>
        <begin position="11"/>
        <end position="117"/>
    </location>
</feature>